<reference evidence="6" key="1">
    <citation type="journal article" date="2023" name="Mol. Biol. Evol.">
        <title>Third-Generation Sequencing Reveals the Adaptive Role of the Epigenome in Three Deep-Sea Polychaetes.</title>
        <authorList>
            <person name="Perez M."/>
            <person name="Aroh O."/>
            <person name="Sun Y."/>
            <person name="Lan Y."/>
            <person name="Juniper S.K."/>
            <person name="Young C.R."/>
            <person name="Angers B."/>
            <person name="Qian P.Y."/>
        </authorList>
    </citation>
    <scope>NUCLEOTIDE SEQUENCE</scope>
    <source>
        <strain evidence="6">P08H-3</strain>
    </source>
</reference>
<comment type="caution">
    <text evidence="6">The sequence shown here is derived from an EMBL/GenBank/DDBJ whole genome shotgun (WGS) entry which is preliminary data.</text>
</comment>
<evidence type="ECO:0000256" key="3">
    <source>
        <dbReference type="ARBA" id="ARBA00029879"/>
    </source>
</evidence>
<dbReference type="Pfam" id="PF25440">
    <property type="entry name" value="Beta-prop_RIC1_2nd"/>
    <property type="match status" value="1"/>
</dbReference>
<dbReference type="PANTHER" id="PTHR22746:SF10">
    <property type="entry name" value="GUANINE NUCLEOTIDE EXCHANGE FACTOR SUBUNIT RIC1"/>
    <property type="match status" value="1"/>
</dbReference>
<evidence type="ECO:0000256" key="4">
    <source>
        <dbReference type="SAM" id="MobiDB-lite"/>
    </source>
</evidence>
<accession>A0AAD9K0A1</accession>
<feature type="compositionally biased region" description="Basic and acidic residues" evidence="4">
    <location>
        <begin position="1040"/>
        <end position="1052"/>
    </location>
</feature>
<dbReference type="InterPro" id="IPR009771">
    <property type="entry name" value="RIC1_C"/>
</dbReference>
<dbReference type="PANTHER" id="PTHR22746">
    <property type="entry name" value="RAB6A-GEF COMPLEX PARTNER PROTEIN 1"/>
    <property type="match status" value="1"/>
</dbReference>
<dbReference type="GO" id="GO:0005829">
    <property type="term" value="C:cytosol"/>
    <property type="evidence" value="ECO:0007669"/>
    <property type="project" value="TreeGrafter"/>
</dbReference>
<dbReference type="SUPFAM" id="SSF50978">
    <property type="entry name" value="WD40 repeat-like"/>
    <property type="match status" value="1"/>
</dbReference>
<dbReference type="InterPro" id="IPR036322">
    <property type="entry name" value="WD40_repeat_dom_sf"/>
</dbReference>
<dbReference type="Proteomes" id="UP001208570">
    <property type="component" value="Unassembled WGS sequence"/>
</dbReference>
<dbReference type="GO" id="GO:0042147">
    <property type="term" value="P:retrograde transport, endosome to Golgi"/>
    <property type="evidence" value="ECO:0007669"/>
    <property type="project" value="TreeGrafter"/>
</dbReference>
<evidence type="ECO:0000259" key="5">
    <source>
        <dbReference type="Pfam" id="PF07064"/>
    </source>
</evidence>
<sequence length="1417" mass="158433">MYFPVGWPKELYSPLDGSPLVHICTSQDRTFFAVLKENSLTVWYCKPSVQIVCFRRSDNSVYEFGANLCSKWKADSSMIAVTTAKGYILFYNVEFDDKSKSRLLYVLSEDKWVSNKRDIVESPLDDHIPALKLTQSAYIQVPGGIKSMVCLREELMVATGHGCLQRIKWDGMVNGDMTIELNTIPFAVDLQYSRATQLTDPNVYVSQIQYSQFIGGFAAVLSDGRAAFITASSLKFEPSQIVGVWAQEITDGTAVAVNHKYTLMAFGCKSGQGVVYSLEESTGTLSISHKLIVSNKDYPDAVNVCGAVSQMKWTPDGCALALTWQKGGFSMWSVFGALLVYSMGMEMSGSLSGDMFQRHPVSLIKSMEWASEGYNLWIISFDKCRDESNGIVANDTEAISNRADFPKLMQLQFVKSVLTVNPCMSNHEHLFLQGEDKLYLNPEDSVPQLTDPVLQQDAFICPSTFIGTRQWQIIPIPQSYLSSNWPIRFAAVNAQGHCVAVAGRAGFAHYAHNSRKWKLFGNETQERDMVVTGGVLWWNDFICVACYNIVDQRDEIRFYPRDSKLDNNFCQVVRVPSQVMLLNTFRDVLIVLCADCHIMIFHLKTDRSNVAVLEVHKIQEVAIGNFIPHPAMVVALTLTTIRTEMSSVHVGLVSASARFVPQEDEAESIILNVSGRLLMFHRDRSGPQVKATDNIERPLPFCAPKVVASSVENMWFSSMTNGSKPHLTKALWLGCGAAGVKVWLPLEHKEDQSKTRSFMSKTIMLPFQVDIYPLAFLFESGIILGASSESLSYQNYKLGERGWPYLQLERTSQVYLHHILKQLLRRNLGVHALEIARSCTDLPIFHHVLELLLHRVLEEEATSKEPIPDPLLPRVVAFVAEFPEYLQTVAHCARKSEVALWHYLFATVGQPKDLFEECLVTDKLDTAASYLIILQNLEKPMIARQHATLLLDSALEQCKWELARDLVRFLSAIDPMEAESPQPSTKARISTSSMYPTTYPSPPPLSPTDQSPFGYPPTAVRGRSLSKDDPNTANTSTSKDVQKNKEKVKRSTSDPQQATKGRSPSGIKEESAEQFFIDTILSRHARKLLGAYRVRDLACFAANLEDYQLVTWLRKERMRAARIEDFVGALKKVHEDFQWPLPVLTLNALQSFPSSTSLGSGSFTLLDLDVNGEHKDNTALRNSSPTTITGHKLPQTPDSSNSTAEILLKPQASLDMSHGTTEHSDTSSLLGGEFESVDSSMWSESGCLSQLERMSQELANKGPPQSESELRYLFHIVLEAGCLEWALLLAIVLRDAMAVVRTVNTASLTDTPLEIVARMREGLSFVELWATTECFGYKPFIQGIEKQSRLLQKISEQAPPKVRVKHLSTSSAESTNATEQVTQHIDREVTPIIVEQDKEEDPILAKADQTKYDCRVS</sequence>
<dbReference type="GO" id="GO:0000139">
    <property type="term" value="C:Golgi membrane"/>
    <property type="evidence" value="ECO:0007669"/>
    <property type="project" value="TreeGrafter"/>
</dbReference>
<evidence type="ECO:0000256" key="1">
    <source>
        <dbReference type="ARBA" id="ARBA00004370"/>
    </source>
</evidence>
<evidence type="ECO:0000256" key="2">
    <source>
        <dbReference type="ARBA" id="ARBA00023136"/>
    </source>
</evidence>
<dbReference type="EMBL" id="JAODUP010000106">
    <property type="protein sequence ID" value="KAK2162020.1"/>
    <property type="molecule type" value="Genomic_DNA"/>
</dbReference>
<evidence type="ECO:0000313" key="6">
    <source>
        <dbReference type="EMBL" id="KAK2162020.1"/>
    </source>
</evidence>
<proteinExistence type="predicted"/>
<keyword evidence="2" id="KW-0472">Membrane</keyword>
<organism evidence="6 7">
    <name type="scientific">Paralvinella palmiformis</name>
    <dbReference type="NCBI Taxonomy" id="53620"/>
    <lineage>
        <taxon>Eukaryota</taxon>
        <taxon>Metazoa</taxon>
        <taxon>Spiralia</taxon>
        <taxon>Lophotrochozoa</taxon>
        <taxon>Annelida</taxon>
        <taxon>Polychaeta</taxon>
        <taxon>Sedentaria</taxon>
        <taxon>Canalipalpata</taxon>
        <taxon>Terebellida</taxon>
        <taxon>Terebelliformia</taxon>
        <taxon>Alvinellidae</taxon>
        <taxon>Paralvinella</taxon>
    </lineage>
</organism>
<feature type="compositionally biased region" description="Polar residues" evidence="4">
    <location>
        <begin position="1179"/>
        <end position="1189"/>
    </location>
</feature>
<dbReference type="InterPro" id="IPR040096">
    <property type="entry name" value="Ric1"/>
</dbReference>
<protein>
    <recommendedName>
        <fullName evidence="3">Protein RIC1 homolog</fullName>
    </recommendedName>
</protein>
<comment type="subcellular location">
    <subcellularLocation>
        <location evidence="1">Membrane</location>
    </subcellularLocation>
</comment>
<feature type="region of interest" description="Disordered" evidence="4">
    <location>
        <begin position="1176"/>
        <end position="1202"/>
    </location>
</feature>
<name>A0AAD9K0A1_9ANNE</name>
<dbReference type="Pfam" id="PF07064">
    <property type="entry name" value="RIC1"/>
    <property type="match status" value="1"/>
</dbReference>
<feature type="compositionally biased region" description="Polar residues" evidence="4">
    <location>
        <begin position="1053"/>
        <end position="1062"/>
    </location>
</feature>
<feature type="region of interest" description="Disordered" evidence="4">
    <location>
        <begin position="977"/>
        <end position="1068"/>
    </location>
</feature>
<gene>
    <name evidence="6" type="ORF">LSH36_106g03010</name>
</gene>
<evidence type="ECO:0000313" key="7">
    <source>
        <dbReference type="Proteomes" id="UP001208570"/>
    </source>
</evidence>
<feature type="domain" description="RIC1 C-terminal alpha solenoid region" evidence="5">
    <location>
        <begin position="817"/>
        <end position="984"/>
    </location>
</feature>
<dbReference type="GO" id="GO:0034066">
    <property type="term" value="C:Ric1-Rgp1 guanyl-nucleotide exchange factor complex"/>
    <property type="evidence" value="ECO:0007669"/>
    <property type="project" value="InterPro"/>
</dbReference>
<dbReference type="GO" id="GO:0006886">
    <property type="term" value="P:intracellular protein transport"/>
    <property type="evidence" value="ECO:0007669"/>
    <property type="project" value="InterPro"/>
</dbReference>
<keyword evidence="7" id="KW-1185">Reference proteome</keyword>